<protein>
    <submittedName>
        <fullName evidence="1">Uncharacterized protein</fullName>
    </submittedName>
</protein>
<proteinExistence type="predicted"/>
<keyword evidence="2" id="KW-1185">Reference proteome</keyword>
<organism evidence="1 2">
    <name type="scientific">Mucilaginibacter oryzae</name>
    <dbReference type="NCBI Taxonomy" id="468058"/>
    <lineage>
        <taxon>Bacteria</taxon>
        <taxon>Pseudomonadati</taxon>
        <taxon>Bacteroidota</taxon>
        <taxon>Sphingobacteriia</taxon>
        <taxon>Sphingobacteriales</taxon>
        <taxon>Sphingobacteriaceae</taxon>
        <taxon>Mucilaginibacter</taxon>
    </lineage>
</organism>
<reference evidence="1 2" key="1">
    <citation type="submission" date="2018-05" db="EMBL/GenBank/DDBJ databases">
        <title>Genomic Encyclopedia of Archaeal and Bacterial Type Strains, Phase II (KMG-II): from individual species to whole genera.</title>
        <authorList>
            <person name="Goeker M."/>
        </authorList>
    </citation>
    <scope>NUCLEOTIDE SEQUENCE [LARGE SCALE GENOMIC DNA]</scope>
    <source>
        <strain evidence="1 2">DSM 19975</strain>
    </source>
</reference>
<dbReference type="Proteomes" id="UP000245678">
    <property type="component" value="Unassembled WGS sequence"/>
</dbReference>
<accession>A0A316H2E3</accession>
<dbReference type="EMBL" id="QGHA01000011">
    <property type="protein sequence ID" value="PWK72899.1"/>
    <property type="molecule type" value="Genomic_DNA"/>
</dbReference>
<evidence type="ECO:0000313" key="2">
    <source>
        <dbReference type="Proteomes" id="UP000245678"/>
    </source>
</evidence>
<sequence>MRGKSFLFQLGQFKSTFHILLHSCGISTLFSSYPLQNPIKNIIKSPT</sequence>
<gene>
    <name evidence="1" type="ORF">LX99_04229</name>
</gene>
<name>A0A316H2E3_9SPHI</name>
<comment type="caution">
    <text evidence="1">The sequence shown here is derived from an EMBL/GenBank/DDBJ whole genome shotgun (WGS) entry which is preliminary data.</text>
</comment>
<evidence type="ECO:0000313" key="1">
    <source>
        <dbReference type="EMBL" id="PWK72899.1"/>
    </source>
</evidence>
<dbReference type="AlphaFoldDB" id="A0A316H2E3"/>